<evidence type="ECO:0000256" key="7">
    <source>
        <dbReference type="ARBA" id="ARBA00034808"/>
    </source>
</evidence>
<feature type="domain" description="UvrD-like helicase C-terminal" evidence="12">
    <location>
        <begin position="148"/>
        <end position="438"/>
    </location>
</feature>
<dbReference type="GO" id="GO:0005524">
    <property type="term" value="F:ATP binding"/>
    <property type="evidence" value="ECO:0007669"/>
    <property type="project" value="UniProtKB-UniRule"/>
</dbReference>
<dbReference type="Gene3D" id="3.40.50.300">
    <property type="entry name" value="P-loop containing nucleotide triphosphate hydrolases"/>
    <property type="match status" value="2"/>
</dbReference>
<keyword evidence="14" id="KW-1185">Reference proteome</keyword>
<dbReference type="GO" id="GO:0000725">
    <property type="term" value="P:recombinational repair"/>
    <property type="evidence" value="ECO:0000318"/>
    <property type="project" value="GO_Central"/>
</dbReference>
<gene>
    <name evidence="13" type="ORF">MONBRDRAFT_30207</name>
</gene>
<keyword evidence="1 9" id="KW-0547">Nucleotide-binding</keyword>
<dbReference type="InterPro" id="IPR027417">
    <property type="entry name" value="P-loop_NTPase"/>
</dbReference>
<dbReference type="PROSITE" id="PS51198">
    <property type="entry name" value="UVRD_HELICASE_ATP_BIND"/>
    <property type="match status" value="1"/>
</dbReference>
<dbReference type="eggNOG" id="KOG2108">
    <property type="taxonomic scope" value="Eukaryota"/>
</dbReference>
<dbReference type="GO" id="GO:0003677">
    <property type="term" value="F:DNA binding"/>
    <property type="evidence" value="ECO:0007669"/>
    <property type="project" value="InterPro"/>
</dbReference>
<dbReference type="KEGG" id="mbr:MONBRDRAFT_30207"/>
<dbReference type="InterPro" id="IPR000212">
    <property type="entry name" value="DNA_helicase_UvrD/REP"/>
</dbReference>
<dbReference type="PANTHER" id="PTHR11070">
    <property type="entry name" value="UVRD / RECB / PCRA DNA HELICASE FAMILY MEMBER"/>
    <property type="match status" value="1"/>
</dbReference>
<evidence type="ECO:0000256" key="8">
    <source>
        <dbReference type="ARBA" id="ARBA00048988"/>
    </source>
</evidence>
<protein>
    <recommendedName>
        <fullName evidence="7">DNA 3'-5' helicase</fullName>
        <ecNumber evidence="7">5.6.2.4</ecNumber>
    </recommendedName>
</protein>
<evidence type="ECO:0000313" key="13">
    <source>
        <dbReference type="EMBL" id="EDQ84497.1"/>
    </source>
</evidence>
<dbReference type="EC" id="5.6.2.4" evidence="7"/>
<proteinExistence type="predicted"/>
<dbReference type="GO" id="GO:0016787">
    <property type="term" value="F:hydrolase activity"/>
    <property type="evidence" value="ECO:0007669"/>
    <property type="project" value="UniProtKB-UniRule"/>
</dbReference>
<keyword evidence="3 9" id="KW-0347">Helicase</keyword>
<dbReference type="Pfam" id="PF00580">
    <property type="entry name" value="UvrD-helicase"/>
    <property type="match status" value="1"/>
</dbReference>
<comment type="caution">
    <text evidence="9">Lacks conserved residue(s) required for the propagation of feature annotation.</text>
</comment>
<dbReference type="Gene3D" id="1.10.486.10">
    <property type="entry name" value="PCRA, domain 4"/>
    <property type="match status" value="1"/>
</dbReference>
<comment type="catalytic activity">
    <reaction evidence="6">
        <text>Couples ATP hydrolysis with the unwinding of duplex DNA by translocating in the 3'-5' direction.</text>
        <dbReference type="EC" id="5.6.2.4"/>
    </reaction>
</comment>
<dbReference type="GeneID" id="5895928"/>
<evidence type="ECO:0000256" key="1">
    <source>
        <dbReference type="ARBA" id="ARBA00022741"/>
    </source>
</evidence>
<feature type="region of interest" description="Disordered" evidence="10">
    <location>
        <begin position="485"/>
        <end position="633"/>
    </location>
</feature>
<dbReference type="InParanoid" id="A9VDB1"/>
<evidence type="ECO:0000256" key="10">
    <source>
        <dbReference type="SAM" id="MobiDB-lite"/>
    </source>
</evidence>
<comment type="catalytic activity">
    <reaction evidence="8">
        <text>ATP + H2O = ADP + phosphate + H(+)</text>
        <dbReference type="Rhea" id="RHEA:13065"/>
        <dbReference type="ChEBI" id="CHEBI:15377"/>
        <dbReference type="ChEBI" id="CHEBI:15378"/>
        <dbReference type="ChEBI" id="CHEBI:30616"/>
        <dbReference type="ChEBI" id="CHEBI:43474"/>
        <dbReference type="ChEBI" id="CHEBI:456216"/>
        <dbReference type="EC" id="5.6.2.4"/>
    </reaction>
</comment>
<dbReference type="PANTHER" id="PTHR11070:SF2">
    <property type="entry name" value="ATP-DEPENDENT DNA HELICASE SRS2"/>
    <property type="match status" value="1"/>
</dbReference>
<evidence type="ECO:0000313" key="14">
    <source>
        <dbReference type="Proteomes" id="UP000001357"/>
    </source>
</evidence>
<accession>A9VDB1</accession>
<dbReference type="AlphaFoldDB" id="A9VDB1"/>
<feature type="region of interest" description="Disordered" evidence="10">
    <location>
        <begin position="653"/>
        <end position="675"/>
    </location>
</feature>
<evidence type="ECO:0000256" key="2">
    <source>
        <dbReference type="ARBA" id="ARBA00022801"/>
    </source>
</evidence>
<keyword evidence="4 9" id="KW-0067">ATP-binding</keyword>
<feature type="compositionally biased region" description="Polar residues" evidence="10">
    <location>
        <begin position="495"/>
        <end position="506"/>
    </location>
</feature>
<evidence type="ECO:0000256" key="9">
    <source>
        <dbReference type="PROSITE-ProRule" id="PRU00560"/>
    </source>
</evidence>
<dbReference type="GO" id="GO:0043138">
    <property type="term" value="F:3'-5' DNA helicase activity"/>
    <property type="evidence" value="ECO:0000318"/>
    <property type="project" value="GO_Central"/>
</dbReference>
<dbReference type="STRING" id="81824.A9VDB1"/>
<organism evidence="13 14">
    <name type="scientific">Monosiga brevicollis</name>
    <name type="common">Choanoflagellate</name>
    <dbReference type="NCBI Taxonomy" id="81824"/>
    <lineage>
        <taxon>Eukaryota</taxon>
        <taxon>Choanoflagellata</taxon>
        <taxon>Craspedida</taxon>
        <taxon>Salpingoecidae</taxon>
        <taxon>Monosiga</taxon>
    </lineage>
</organism>
<keyword evidence="2 9" id="KW-0378">Hydrolase</keyword>
<evidence type="ECO:0000259" key="11">
    <source>
        <dbReference type="PROSITE" id="PS51198"/>
    </source>
</evidence>
<evidence type="ECO:0000259" key="12">
    <source>
        <dbReference type="PROSITE" id="PS51217"/>
    </source>
</evidence>
<dbReference type="EMBL" id="CH991586">
    <property type="protein sequence ID" value="EDQ84497.1"/>
    <property type="molecule type" value="Genomic_DNA"/>
</dbReference>
<dbReference type="InterPro" id="IPR014016">
    <property type="entry name" value="UvrD-like_ATP-bd"/>
</dbReference>
<sequence>MLRWSPHDLSCEIDRLEAKSDRSKTEHRTLAQYRSTLPFYERYKEHCQRQNWLDFDDQLLNCDKYLEQNSQIKPFKHVLVDEFQDTNLIQYTMARRLAADGNLFVVGDPNQAIYSWCGAQPNIFVRIQKDYASNVQQIELRKNYRSTKAILKFSSTLICQQQLSSDASQSDSQGTKQATQEQGPDVCLTTYPSLQEELSGIVQIFSQTANRAKTSLRYSDFAILLRTNATLCNVEQELKIHHLPYRLAGKTGPFQSQEVGDLLAYLRLINDRSDDDDAFKRICNRPSRGIGVQTLNKLDNLAKEQKTSLFSAAATSQLKPAKSFADLIAELRGRLGNFKELSEYIQMVIKEIKFEEHVKKTCKAAKTDDEHGENDFTRRWKNVELLIDCATSTQQQQCQQHGAKASDDVERSIQDLLINFVERYSDGITVSTVHKAKGLEWAVVAVPDVNDHNYPHINTQHDGDDAGVDEERRLLYQTTLLGLDLPTPHEVDSEAGSTCSRNNGASTPGREQIMRSTSAIVPRSEVAQSAEVEQTHAAPQDQQGHDESTQSPEPRLRQASIKLTARSVTYGLGDRNRAKTPGLQDKKQGSKPKNMPKKQPGKAKRRRRQQEHNLQPTQTLLDGFVSRGPRSRQGAKTLLAAVCQPTQVNLDLSAQQGTCKQEGDGEPIPKRKPAL</sequence>
<dbReference type="PROSITE" id="PS51217">
    <property type="entry name" value="UVRD_HELICASE_CTER"/>
    <property type="match status" value="1"/>
</dbReference>
<dbReference type="GO" id="GO:0005634">
    <property type="term" value="C:nucleus"/>
    <property type="evidence" value="ECO:0000318"/>
    <property type="project" value="GO_Central"/>
</dbReference>
<dbReference type="InterPro" id="IPR014017">
    <property type="entry name" value="DNA_helicase_UvrD-like_C"/>
</dbReference>
<dbReference type="RefSeq" id="XP_001750684.1">
    <property type="nucleotide sequence ID" value="XM_001750632.1"/>
</dbReference>
<evidence type="ECO:0000256" key="6">
    <source>
        <dbReference type="ARBA" id="ARBA00034617"/>
    </source>
</evidence>
<dbReference type="Proteomes" id="UP000001357">
    <property type="component" value="Unassembled WGS sequence"/>
</dbReference>
<reference evidence="13 14" key="1">
    <citation type="journal article" date="2008" name="Nature">
        <title>The genome of the choanoflagellate Monosiga brevicollis and the origin of metazoans.</title>
        <authorList>
            <consortium name="JGI Sequencing"/>
            <person name="King N."/>
            <person name="Westbrook M.J."/>
            <person name="Young S.L."/>
            <person name="Kuo A."/>
            <person name="Abedin M."/>
            <person name="Chapman J."/>
            <person name="Fairclough S."/>
            <person name="Hellsten U."/>
            <person name="Isogai Y."/>
            <person name="Letunic I."/>
            <person name="Marr M."/>
            <person name="Pincus D."/>
            <person name="Putnam N."/>
            <person name="Rokas A."/>
            <person name="Wright K.J."/>
            <person name="Zuzow R."/>
            <person name="Dirks W."/>
            <person name="Good M."/>
            <person name="Goodstein D."/>
            <person name="Lemons D."/>
            <person name="Li W."/>
            <person name="Lyons J.B."/>
            <person name="Morris A."/>
            <person name="Nichols S."/>
            <person name="Richter D.J."/>
            <person name="Salamov A."/>
            <person name="Bork P."/>
            <person name="Lim W.A."/>
            <person name="Manning G."/>
            <person name="Miller W.T."/>
            <person name="McGinnis W."/>
            <person name="Shapiro H."/>
            <person name="Tjian R."/>
            <person name="Grigoriev I.V."/>
            <person name="Rokhsar D."/>
        </authorList>
    </citation>
    <scope>NUCLEOTIDE SEQUENCE [LARGE SCALE GENOMIC DNA]</scope>
    <source>
        <strain evidence="14">MX1 / ATCC 50154</strain>
    </source>
</reference>
<dbReference type="CDD" id="cd17932">
    <property type="entry name" value="DEXQc_UvrD"/>
    <property type="match status" value="1"/>
</dbReference>
<evidence type="ECO:0000256" key="4">
    <source>
        <dbReference type="ARBA" id="ARBA00022840"/>
    </source>
</evidence>
<name>A9VDB1_MONBE</name>
<evidence type="ECO:0000256" key="3">
    <source>
        <dbReference type="ARBA" id="ARBA00022806"/>
    </source>
</evidence>
<feature type="compositionally biased region" description="Basic residues" evidence="10">
    <location>
        <begin position="594"/>
        <end position="609"/>
    </location>
</feature>
<feature type="domain" description="UvrD-like helicase ATP-binding" evidence="11">
    <location>
        <begin position="1"/>
        <end position="147"/>
    </location>
</feature>
<dbReference type="Pfam" id="PF13361">
    <property type="entry name" value="UvrD_C"/>
    <property type="match status" value="1"/>
</dbReference>
<evidence type="ECO:0000256" key="5">
    <source>
        <dbReference type="ARBA" id="ARBA00023235"/>
    </source>
</evidence>
<dbReference type="SUPFAM" id="SSF52540">
    <property type="entry name" value="P-loop containing nucleoside triphosphate hydrolases"/>
    <property type="match status" value="1"/>
</dbReference>
<keyword evidence="5" id="KW-0413">Isomerase</keyword>